<protein>
    <submittedName>
        <fullName evidence="1">Alpha-ribazole phosphatase</fullName>
    </submittedName>
</protein>
<dbReference type="Proteomes" id="UP000183656">
    <property type="component" value="Unassembled WGS sequence"/>
</dbReference>
<evidence type="ECO:0000313" key="2">
    <source>
        <dbReference type="Proteomes" id="UP000183656"/>
    </source>
</evidence>
<name>A0A1I7JBU8_9BURK</name>
<dbReference type="AlphaFoldDB" id="A0A1I7JBU8"/>
<dbReference type="STRING" id="343013.SAMN04489707_102431"/>
<dbReference type="RefSeq" id="WP_054257033.1">
    <property type="nucleotide sequence ID" value="NZ_CYIG01000030.1"/>
</dbReference>
<organism evidence="1 2">
    <name type="scientific">Paenacidovorax caeni</name>
    <dbReference type="NCBI Taxonomy" id="343013"/>
    <lineage>
        <taxon>Bacteria</taxon>
        <taxon>Pseudomonadati</taxon>
        <taxon>Pseudomonadota</taxon>
        <taxon>Betaproteobacteria</taxon>
        <taxon>Burkholderiales</taxon>
        <taxon>Comamonadaceae</taxon>
        <taxon>Paenacidovorax</taxon>
    </lineage>
</organism>
<dbReference type="SMART" id="SM00855">
    <property type="entry name" value="PGAM"/>
    <property type="match status" value="1"/>
</dbReference>
<proteinExistence type="predicted"/>
<dbReference type="Pfam" id="PF00300">
    <property type="entry name" value="His_Phos_1"/>
    <property type="match status" value="1"/>
</dbReference>
<dbReference type="SUPFAM" id="SSF53254">
    <property type="entry name" value="Phosphoglycerate mutase-like"/>
    <property type="match status" value="1"/>
</dbReference>
<keyword evidence="2" id="KW-1185">Reference proteome</keyword>
<sequence>MKLWLVRHATPLVPPGTCYGHLDVAADASATATAAQALAAALPAGVRLRASPLRRCEQLALSLQGLRPDLACTTDARLAELDFGAWEGLRWDAIAPAAYDAWTADFAHYRPGGGESLAALLERVQDALAAARSGGAEEAWITHAGVARCVHWLLQTPTGTWPSASDWSMPAPSFGAWQSWEI</sequence>
<dbReference type="InterPro" id="IPR013078">
    <property type="entry name" value="His_Pase_superF_clade-1"/>
</dbReference>
<dbReference type="Gene3D" id="3.40.50.1240">
    <property type="entry name" value="Phosphoglycerate mutase-like"/>
    <property type="match status" value="1"/>
</dbReference>
<accession>A0A1I7JBU8</accession>
<evidence type="ECO:0000313" key="1">
    <source>
        <dbReference type="EMBL" id="SFU82649.1"/>
    </source>
</evidence>
<gene>
    <name evidence="1" type="ORF">SAMN04489707_102431</name>
</gene>
<reference evidence="1 2" key="1">
    <citation type="submission" date="2016-10" db="EMBL/GenBank/DDBJ databases">
        <authorList>
            <person name="de Groot N.N."/>
        </authorList>
    </citation>
    <scope>NUCLEOTIDE SEQUENCE [LARGE SCALE GENOMIC DNA]</scope>
    <source>
        <strain evidence="1 2">R-24608</strain>
    </source>
</reference>
<dbReference type="InterPro" id="IPR029033">
    <property type="entry name" value="His_PPase_superfam"/>
</dbReference>
<dbReference type="EMBL" id="FPBX01000024">
    <property type="protein sequence ID" value="SFU82649.1"/>
    <property type="molecule type" value="Genomic_DNA"/>
</dbReference>